<evidence type="ECO:0000256" key="7">
    <source>
        <dbReference type="ARBA" id="ARBA00023136"/>
    </source>
</evidence>
<dbReference type="SUPFAM" id="SSF81345">
    <property type="entry name" value="ABC transporter involved in vitamin B12 uptake, BtuC"/>
    <property type="match status" value="1"/>
</dbReference>
<evidence type="ECO:0000313" key="10">
    <source>
        <dbReference type="Proteomes" id="UP001451571"/>
    </source>
</evidence>
<sequence>MKKVRRSYAAKGVAARQQIFIAAAILLLLGTLFLSMKAGYSSFTVMDTIQTLIGNGTEQQKQILFQFRLPRIILSTLIGSGLALSGCILQSITRNPLSDPGLLGINAGSGFMVMLYILFLGGESGLALMGLPLLSFAGAGLAAILVYLLAYRTEDKVTPVRLILTGLAVQAGISSLTTLLVVKMDETQFEFFAAWQAGQFWGAGWRHVFVVLPWMLLLMPLVLYRSRLLDICSLGDPTAVSLGVSMEKERRILLGCSVMLAASGVAIGGNIGFVGLLAPHLTRKIVGSRHEILLPGCALVGAVLVALADTVGRIIIQPSSIPTGIMTVLLGAPYFIFLLIKRK</sequence>
<evidence type="ECO:0000256" key="1">
    <source>
        <dbReference type="ARBA" id="ARBA00004651"/>
    </source>
</evidence>
<feature type="transmembrane region" description="Helical" evidence="8">
    <location>
        <begin position="292"/>
        <end position="311"/>
    </location>
</feature>
<dbReference type="InterPro" id="IPR000522">
    <property type="entry name" value="ABC_transptr_permease_BtuC"/>
</dbReference>
<feature type="transmembrane region" description="Helical" evidence="8">
    <location>
        <begin position="204"/>
        <end position="224"/>
    </location>
</feature>
<dbReference type="Pfam" id="PF01032">
    <property type="entry name" value="FecCD"/>
    <property type="match status" value="1"/>
</dbReference>
<evidence type="ECO:0000256" key="6">
    <source>
        <dbReference type="ARBA" id="ARBA00022989"/>
    </source>
</evidence>
<dbReference type="Proteomes" id="UP001451571">
    <property type="component" value="Chromosome"/>
</dbReference>
<evidence type="ECO:0000256" key="3">
    <source>
        <dbReference type="ARBA" id="ARBA00022448"/>
    </source>
</evidence>
<keyword evidence="7 8" id="KW-0472">Membrane</keyword>
<feature type="transmembrane region" description="Helical" evidence="8">
    <location>
        <begin position="72"/>
        <end position="89"/>
    </location>
</feature>
<feature type="transmembrane region" description="Helical" evidence="8">
    <location>
        <begin position="20"/>
        <end position="40"/>
    </location>
</feature>
<feature type="transmembrane region" description="Helical" evidence="8">
    <location>
        <begin position="101"/>
        <end position="120"/>
    </location>
</feature>
<comment type="similarity">
    <text evidence="2">Belongs to the binding-protein-dependent transport system permease family. FecCD subfamily.</text>
</comment>
<dbReference type="EMBL" id="CP146256">
    <property type="protein sequence ID" value="XAH74830.1"/>
    <property type="molecule type" value="Genomic_DNA"/>
</dbReference>
<feature type="transmembrane region" description="Helical" evidence="8">
    <location>
        <begin position="252"/>
        <end position="272"/>
    </location>
</feature>
<keyword evidence="3" id="KW-0813">Transport</keyword>
<evidence type="ECO:0000256" key="4">
    <source>
        <dbReference type="ARBA" id="ARBA00022475"/>
    </source>
</evidence>
<dbReference type="InterPro" id="IPR037294">
    <property type="entry name" value="ABC_BtuC-like"/>
</dbReference>
<organism evidence="9 10">
    <name type="scientific">Kineothrix sedimenti</name>
    <dbReference type="NCBI Taxonomy" id="3123317"/>
    <lineage>
        <taxon>Bacteria</taxon>
        <taxon>Bacillati</taxon>
        <taxon>Bacillota</taxon>
        <taxon>Clostridia</taxon>
        <taxon>Lachnospirales</taxon>
        <taxon>Lachnospiraceae</taxon>
        <taxon>Kineothrix</taxon>
    </lineage>
</organism>
<evidence type="ECO:0000313" key="9">
    <source>
        <dbReference type="EMBL" id="XAH74830.1"/>
    </source>
</evidence>
<evidence type="ECO:0000256" key="8">
    <source>
        <dbReference type="SAM" id="Phobius"/>
    </source>
</evidence>
<feature type="transmembrane region" description="Helical" evidence="8">
    <location>
        <begin position="323"/>
        <end position="340"/>
    </location>
</feature>
<dbReference type="CDD" id="cd06550">
    <property type="entry name" value="TM_ABC_iron-siderophores_like"/>
    <property type="match status" value="1"/>
</dbReference>
<reference evidence="9 10" key="1">
    <citation type="submission" date="2024-02" db="EMBL/GenBank/DDBJ databases">
        <title>Bacterial strain from lacustrine sediment.</title>
        <authorList>
            <person name="Petit C."/>
            <person name="Fadhlaoui K."/>
        </authorList>
    </citation>
    <scope>NUCLEOTIDE SEQUENCE [LARGE SCALE GENOMIC DNA]</scope>
    <source>
        <strain evidence="9 10">IPX-CK</strain>
    </source>
</reference>
<evidence type="ECO:0000256" key="5">
    <source>
        <dbReference type="ARBA" id="ARBA00022692"/>
    </source>
</evidence>
<comment type="subcellular location">
    <subcellularLocation>
        <location evidence="1">Cell membrane</location>
        <topology evidence="1">Multi-pass membrane protein</topology>
    </subcellularLocation>
</comment>
<dbReference type="Gene3D" id="1.10.3470.10">
    <property type="entry name" value="ABC transporter involved in vitamin B12 uptake, BtuC"/>
    <property type="match status" value="1"/>
</dbReference>
<keyword evidence="6 8" id="KW-1133">Transmembrane helix</keyword>
<dbReference type="RefSeq" id="WP_342758408.1">
    <property type="nucleotide sequence ID" value="NZ_CP146256.1"/>
</dbReference>
<evidence type="ECO:0000256" key="2">
    <source>
        <dbReference type="ARBA" id="ARBA00007935"/>
    </source>
</evidence>
<keyword evidence="4" id="KW-1003">Cell membrane</keyword>
<proteinExistence type="inferred from homology"/>
<protein>
    <submittedName>
        <fullName evidence="9">Iron ABC transporter permease</fullName>
    </submittedName>
</protein>
<gene>
    <name evidence="9" type="ORF">V6984_03435</name>
</gene>
<accession>A0ABZ3EYA7</accession>
<feature type="transmembrane region" description="Helical" evidence="8">
    <location>
        <begin position="126"/>
        <end position="150"/>
    </location>
</feature>
<keyword evidence="5 8" id="KW-0812">Transmembrane</keyword>
<name>A0ABZ3EYA7_9FIRM</name>
<feature type="transmembrane region" description="Helical" evidence="8">
    <location>
        <begin position="162"/>
        <end position="184"/>
    </location>
</feature>
<keyword evidence="10" id="KW-1185">Reference proteome</keyword>
<dbReference type="PANTHER" id="PTHR30472:SF64">
    <property type="entry name" value="IRON(3+)-HYDROXAMATE IMPORT SYSTEM PERMEASE PROTEIN FHUG"/>
    <property type="match status" value="1"/>
</dbReference>
<dbReference type="PANTHER" id="PTHR30472">
    <property type="entry name" value="FERRIC ENTEROBACTIN TRANSPORT SYSTEM PERMEASE PROTEIN"/>
    <property type="match status" value="1"/>
</dbReference>